<name>A0A7G9YIG0_9EURY</name>
<dbReference type="PANTHER" id="PTHR43637:SF2">
    <property type="entry name" value="PROTEIN GVPD 1"/>
    <property type="match status" value="1"/>
</dbReference>
<keyword evidence="1" id="KW-0547">Nucleotide-binding</keyword>
<dbReference type="GO" id="GO:0005524">
    <property type="term" value="F:ATP binding"/>
    <property type="evidence" value="ECO:0007669"/>
    <property type="project" value="UniProtKB-KW"/>
</dbReference>
<sequence length="118" mass="13322">MPDDSDVVVIDNMGMFTLNMDAEDFRDRIDTVDSMLTSKGCTTLMVMDEAAHNLTHGLAEYSAYGSIKLMMKENPYTGVRERYPDIPKMRSTKLSLELSVFDITSEGIKIRKSKTKSE</sequence>
<dbReference type="Pfam" id="PF06745">
    <property type="entry name" value="ATPase"/>
    <property type="match status" value="1"/>
</dbReference>
<dbReference type="EMBL" id="MT631131">
    <property type="protein sequence ID" value="QNO45548.1"/>
    <property type="molecule type" value="Genomic_DNA"/>
</dbReference>
<dbReference type="PANTHER" id="PTHR43637">
    <property type="entry name" value="UPF0273 PROTEIN TM_0370"/>
    <property type="match status" value="1"/>
</dbReference>
<reference evidence="5" key="1">
    <citation type="submission" date="2020-06" db="EMBL/GenBank/DDBJ databases">
        <title>Unique genomic features of the anaerobic methanotrophic archaea.</title>
        <authorList>
            <person name="Chadwick G.L."/>
            <person name="Skennerton C.T."/>
            <person name="Laso-Perez R."/>
            <person name="Leu A.O."/>
            <person name="Speth D.R."/>
            <person name="Yu H."/>
            <person name="Morgan-Lang C."/>
            <person name="Hatzenpichler R."/>
            <person name="Goudeau D."/>
            <person name="Malmstrom R."/>
            <person name="Brazelton W.J."/>
            <person name="Woyke T."/>
            <person name="Hallam S.J."/>
            <person name="Tyson G.W."/>
            <person name="Wegener G."/>
            <person name="Boetius A."/>
            <person name="Orphan V."/>
        </authorList>
    </citation>
    <scope>NUCLEOTIDE SEQUENCE</scope>
</reference>
<evidence type="ECO:0000313" key="4">
    <source>
        <dbReference type="EMBL" id="QNO45548.1"/>
    </source>
</evidence>
<keyword evidence="2" id="KW-0067">ATP-binding</keyword>
<organism evidence="5">
    <name type="scientific">Candidatus Methanogaster sp. ANME-2c ERB4</name>
    <dbReference type="NCBI Taxonomy" id="2759911"/>
    <lineage>
        <taxon>Archaea</taxon>
        <taxon>Methanobacteriati</taxon>
        <taxon>Methanobacteriota</taxon>
        <taxon>Stenosarchaea group</taxon>
        <taxon>Methanomicrobia</taxon>
        <taxon>Methanosarcinales</taxon>
        <taxon>ANME-2 cluster</taxon>
        <taxon>Candidatus Methanogasteraceae</taxon>
        <taxon>Candidatus Methanogaster</taxon>
    </lineage>
</organism>
<accession>A0A7G9YIG0</accession>
<evidence type="ECO:0000259" key="3">
    <source>
        <dbReference type="Pfam" id="PF06745"/>
    </source>
</evidence>
<evidence type="ECO:0000256" key="2">
    <source>
        <dbReference type="ARBA" id="ARBA00022840"/>
    </source>
</evidence>
<evidence type="ECO:0000256" key="1">
    <source>
        <dbReference type="ARBA" id="ARBA00022741"/>
    </source>
</evidence>
<dbReference type="Gene3D" id="3.40.50.300">
    <property type="entry name" value="P-loop containing nucleotide triphosphate hydrolases"/>
    <property type="match status" value="1"/>
</dbReference>
<dbReference type="InterPro" id="IPR027417">
    <property type="entry name" value="P-loop_NTPase"/>
</dbReference>
<feature type="domain" description="KaiC-like" evidence="3">
    <location>
        <begin position="7"/>
        <end position="114"/>
    </location>
</feature>
<dbReference type="EMBL" id="MT631275">
    <property type="protein sequence ID" value="QNO47794.1"/>
    <property type="molecule type" value="Genomic_DNA"/>
</dbReference>
<dbReference type="SUPFAM" id="SSF52540">
    <property type="entry name" value="P-loop containing nucleoside triphosphate hydrolases"/>
    <property type="match status" value="1"/>
</dbReference>
<gene>
    <name evidence="4" type="ORF">CJAOPEPI_00001</name>
    <name evidence="5" type="ORF">JAAPLFGJ_00002</name>
</gene>
<dbReference type="AlphaFoldDB" id="A0A7G9YIG0"/>
<protein>
    <recommendedName>
        <fullName evidence="3">KaiC-like domain-containing protein</fullName>
    </recommendedName>
</protein>
<proteinExistence type="predicted"/>
<dbReference type="InterPro" id="IPR014774">
    <property type="entry name" value="KaiC-like_dom"/>
</dbReference>
<evidence type="ECO:0000313" key="5">
    <source>
        <dbReference type="EMBL" id="QNO47794.1"/>
    </source>
</evidence>